<dbReference type="Proteomes" id="UP000199149">
    <property type="component" value="Unassembled WGS sequence"/>
</dbReference>
<keyword evidence="2" id="KW-1185">Reference proteome</keyword>
<sequence>MVKIVKIKQQYDLKFILLILQHVLMINGKTF</sequence>
<name>A0A1I5AT32_9FLAO</name>
<accession>A0A1I5AT32</accession>
<dbReference type="STRING" id="684065.SAMN05421738_11847"/>
<proteinExistence type="predicted"/>
<organism evidence="1 2">
    <name type="scientific">Algoriella xinjiangensis</name>
    <dbReference type="NCBI Taxonomy" id="684065"/>
    <lineage>
        <taxon>Bacteria</taxon>
        <taxon>Pseudomonadati</taxon>
        <taxon>Bacteroidota</taxon>
        <taxon>Flavobacteriia</taxon>
        <taxon>Flavobacteriales</taxon>
        <taxon>Weeksellaceae</taxon>
        <taxon>Algoriella</taxon>
    </lineage>
</organism>
<protein>
    <submittedName>
        <fullName evidence="1">Uncharacterized protein</fullName>
    </submittedName>
</protein>
<reference evidence="2" key="1">
    <citation type="submission" date="2016-10" db="EMBL/GenBank/DDBJ databases">
        <authorList>
            <person name="Varghese N."/>
            <person name="Submissions S."/>
        </authorList>
    </citation>
    <scope>NUCLEOTIDE SEQUENCE [LARGE SCALE GENOMIC DNA]</scope>
    <source>
        <strain evidence="2">XJ109</strain>
    </source>
</reference>
<evidence type="ECO:0000313" key="2">
    <source>
        <dbReference type="Proteomes" id="UP000199149"/>
    </source>
</evidence>
<evidence type="ECO:0000313" key="1">
    <source>
        <dbReference type="EMBL" id="SFN65560.1"/>
    </source>
</evidence>
<dbReference type="EMBL" id="FOUZ01000018">
    <property type="protein sequence ID" value="SFN65560.1"/>
    <property type="molecule type" value="Genomic_DNA"/>
</dbReference>
<gene>
    <name evidence="1" type="ORF">SAMN05421738_11847</name>
</gene>
<dbReference type="AlphaFoldDB" id="A0A1I5AT32"/>